<organism evidence="2 3">
    <name type="scientific">Glonium stellatum</name>
    <dbReference type="NCBI Taxonomy" id="574774"/>
    <lineage>
        <taxon>Eukaryota</taxon>
        <taxon>Fungi</taxon>
        <taxon>Dikarya</taxon>
        <taxon>Ascomycota</taxon>
        <taxon>Pezizomycotina</taxon>
        <taxon>Dothideomycetes</taxon>
        <taxon>Pleosporomycetidae</taxon>
        <taxon>Gloniales</taxon>
        <taxon>Gloniaceae</taxon>
        <taxon>Glonium</taxon>
    </lineage>
</organism>
<feature type="transmembrane region" description="Helical" evidence="1">
    <location>
        <begin position="229"/>
        <end position="253"/>
    </location>
</feature>
<sequence>MAVRGQRSFHLEPGSDRKFPHKSTVIPIPTRTDLRSFIAADLDVKRLVKIKNLLWFCGRPVPPRSLHRQQLLGRKILQTEQADLHLLYVSPFEDKKTIFIKPLPAYILSQRVWDLYICKDCSLHKDACGFLLSYIWLIRSQLDFKLAENLDLLPNGLEWTQWRMLSEECLENIEQFFEDRVSPRYHFGELKRTRIDAIYRFTPRFFLRYSIAGYFYEEDLAIVFYKRQVAWLVVAFAFFSLILSAMQVGLAVAPLNDNHVFGRASYGFVVFTIFLVAVTMVIVVCVFVGLWIFDKLKSISQAKKGMERRLQNRMGEKRHL</sequence>
<keyword evidence="3" id="KW-1185">Reference proteome</keyword>
<dbReference type="OrthoDB" id="5086500at2759"/>
<dbReference type="InterPro" id="IPR046536">
    <property type="entry name" value="DUF6601"/>
</dbReference>
<dbReference type="Pfam" id="PF20246">
    <property type="entry name" value="DUF6601"/>
    <property type="match status" value="1"/>
</dbReference>
<dbReference type="Proteomes" id="UP000250140">
    <property type="component" value="Unassembled WGS sequence"/>
</dbReference>
<name>A0A8E2JU54_9PEZI</name>
<reference evidence="2 3" key="1">
    <citation type="journal article" date="2016" name="Nat. Commun.">
        <title>Ectomycorrhizal ecology is imprinted in the genome of the dominant symbiotic fungus Cenococcum geophilum.</title>
        <authorList>
            <consortium name="DOE Joint Genome Institute"/>
            <person name="Peter M."/>
            <person name="Kohler A."/>
            <person name="Ohm R.A."/>
            <person name="Kuo A."/>
            <person name="Krutzmann J."/>
            <person name="Morin E."/>
            <person name="Arend M."/>
            <person name="Barry K.W."/>
            <person name="Binder M."/>
            <person name="Choi C."/>
            <person name="Clum A."/>
            <person name="Copeland A."/>
            <person name="Grisel N."/>
            <person name="Haridas S."/>
            <person name="Kipfer T."/>
            <person name="LaButti K."/>
            <person name="Lindquist E."/>
            <person name="Lipzen A."/>
            <person name="Maire R."/>
            <person name="Meier B."/>
            <person name="Mihaltcheva S."/>
            <person name="Molinier V."/>
            <person name="Murat C."/>
            <person name="Poggeler S."/>
            <person name="Quandt C.A."/>
            <person name="Sperisen C."/>
            <person name="Tritt A."/>
            <person name="Tisserant E."/>
            <person name="Crous P.W."/>
            <person name="Henrissat B."/>
            <person name="Nehls U."/>
            <person name="Egli S."/>
            <person name="Spatafora J.W."/>
            <person name="Grigoriev I.V."/>
            <person name="Martin F.M."/>
        </authorList>
    </citation>
    <scope>NUCLEOTIDE SEQUENCE [LARGE SCALE GENOMIC DNA]</scope>
    <source>
        <strain evidence="2 3">CBS 207.34</strain>
    </source>
</reference>
<dbReference type="AlphaFoldDB" id="A0A8E2JU54"/>
<evidence type="ECO:0000256" key="1">
    <source>
        <dbReference type="SAM" id="Phobius"/>
    </source>
</evidence>
<protein>
    <submittedName>
        <fullName evidence="2">Uncharacterized protein</fullName>
    </submittedName>
</protein>
<feature type="transmembrane region" description="Helical" evidence="1">
    <location>
        <begin position="265"/>
        <end position="293"/>
    </location>
</feature>
<accession>A0A8E2JU54</accession>
<dbReference type="PANTHER" id="PTHR34414:SF1">
    <property type="entry name" value="SUBTILISIN-LIKE SERINE PROTEASE"/>
    <property type="match status" value="1"/>
</dbReference>
<dbReference type="PANTHER" id="PTHR34414">
    <property type="entry name" value="HET DOMAIN-CONTAINING PROTEIN-RELATED"/>
    <property type="match status" value="1"/>
</dbReference>
<proteinExistence type="predicted"/>
<gene>
    <name evidence="2" type="ORF">AOQ84DRAFT_431399</name>
</gene>
<dbReference type="EMBL" id="KV749478">
    <property type="protein sequence ID" value="OCL09244.1"/>
    <property type="molecule type" value="Genomic_DNA"/>
</dbReference>
<keyword evidence="1" id="KW-0812">Transmembrane</keyword>
<keyword evidence="1" id="KW-1133">Transmembrane helix</keyword>
<evidence type="ECO:0000313" key="2">
    <source>
        <dbReference type="EMBL" id="OCL09244.1"/>
    </source>
</evidence>
<keyword evidence="1" id="KW-0472">Membrane</keyword>
<evidence type="ECO:0000313" key="3">
    <source>
        <dbReference type="Proteomes" id="UP000250140"/>
    </source>
</evidence>